<feature type="active site" description="Proton acceptor; specific for D-alanine" evidence="4">
    <location>
        <position position="42"/>
    </location>
</feature>
<dbReference type="PANTHER" id="PTHR30511:SF0">
    <property type="entry name" value="ALANINE RACEMASE, CATABOLIC-RELATED"/>
    <property type="match status" value="1"/>
</dbReference>
<dbReference type="Proteomes" id="UP001597301">
    <property type="component" value="Unassembled WGS sequence"/>
</dbReference>
<evidence type="ECO:0000313" key="7">
    <source>
        <dbReference type="Proteomes" id="UP001597301"/>
    </source>
</evidence>
<protein>
    <recommendedName>
        <fullName evidence="4">Alanine racemase</fullName>
        <ecNumber evidence="4">5.1.1.1</ecNumber>
    </recommendedName>
</protein>
<keyword evidence="7" id="KW-1185">Reference proteome</keyword>
<gene>
    <name evidence="6" type="primary">alr</name>
    <name evidence="6" type="ORF">ACFSCZ_09170</name>
</gene>
<comment type="cofactor">
    <cofactor evidence="1 4">
        <name>pyridoxal 5'-phosphate</name>
        <dbReference type="ChEBI" id="CHEBI:597326"/>
    </cofactor>
</comment>
<dbReference type="Pfam" id="PF01168">
    <property type="entry name" value="Ala_racemase_N"/>
    <property type="match status" value="1"/>
</dbReference>
<name>A0ABW4KL41_9BACI</name>
<dbReference type="EMBL" id="JBHUEO010000021">
    <property type="protein sequence ID" value="MFD1706900.1"/>
    <property type="molecule type" value="Genomic_DNA"/>
</dbReference>
<accession>A0ABW4KL41</accession>
<dbReference type="Gene3D" id="3.20.20.10">
    <property type="entry name" value="Alanine racemase"/>
    <property type="match status" value="1"/>
</dbReference>
<dbReference type="RefSeq" id="WP_380773614.1">
    <property type="nucleotide sequence ID" value="NZ_JBHUEO010000021.1"/>
</dbReference>
<keyword evidence="3 4" id="KW-0413">Isomerase</keyword>
<feature type="domain" description="Alanine racemase C-terminal" evidence="5">
    <location>
        <begin position="247"/>
        <end position="373"/>
    </location>
</feature>
<dbReference type="EC" id="5.1.1.1" evidence="4"/>
<feature type="binding site" evidence="4">
    <location>
        <position position="315"/>
    </location>
    <ligand>
        <name>substrate</name>
    </ligand>
</feature>
<keyword evidence="2 4" id="KW-0663">Pyridoxal phosphate</keyword>
<dbReference type="InterPro" id="IPR020622">
    <property type="entry name" value="Ala_racemase_pyridoxalP-BS"/>
</dbReference>
<comment type="function">
    <text evidence="4">Catalyzes the interconversion of L-alanine and D-alanine. May also act on other amino acids.</text>
</comment>
<proteinExistence type="inferred from homology"/>
<evidence type="ECO:0000259" key="5">
    <source>
        <dbReference type="SMART" id="SM01005"/>
    </source>
</evidence>
<dbReference type="PANTHER" id="PTHR30511">
    <property type="entry name" value="ALANINE RACEMASE"/>
    <property type="match status" value="1"/>
</dbReference>
<feature type="modified residue" description="N6-(pyridoxal phosphate)lysine" evidence="4">
    <location>
        <position position="42"/>
    </location>
</feature>
<dbReference type="Pfam" id="PF00842">
    <property type="entry name" value="Ala_racemase_C"/>
    <property type="match status" value="1"/>
</dbReference>
<dbReference type="GO" id="GO:0008784">
    <property type="term" value="F:alanine racemase activity"/>
    <property type="evidence" value="ECO:0007669"/>
    <property type="project" value="UniProtKB-EC"/>
</dbReference>
<organism evidence="6 7">
    <name type="scientific">Siminovitchia sediminis</name>
    <dbReference type="NCBI Taxonomy" id="1274353"/>
    <lineage>
        <taxon>Bacteria</taxon>
        <taxon>Bacillati</taxon>
        <taxon>Bacillota</taxon>
        <taxon>Bacilli</taxon>
        <taxon>Bacillales</taxon>
        <taxon>Bacillaceae</taxon>
        <taxon>Siminovitchia</taxon>
    </lineage>
</organism>
<dbReference type="NCBIfam" id="TIGR00492">
    <property type="entry name" value="alr"/>
    <property type="match status" value="1"/>
</dbReference>
<evidence type="ECO:0000256" key="2">
    <source>
        <dbReference type="ARBA" id="ARBA00022898"/>
    </source>
</evidence>
<feature type="binding site" evidence="4">
    <location>
        <position position="140"/>
    </location>
    <ligand>
        <name>substrate</name>
    </ligand>
</feature>
<evidence type="ECO:0000256" key="4">
    <source>
        <dbReference type="HAMAP-Rule" id="MF_01201"/>
    </source>
</evidence>
<dbReference type="InterPro" id="IPR001608">
    <property type="entry name" value="Ala_racemase_N"/>
</dbReference>
<dbReference type="PRINTS" id="PR00992">
    <property type="entry name" value="ALARACEMASE"/>
</dbReference>
<reference evidence="7" key="1">
    <citation type="journal article" date="2019" name="Int. J. Syst. Evol. Microbiol.">
        <title>The Global Catalogue of Microorganisms (GCM) 10K type strain sequencing project: providing services to taxonomists for standard genome sequencing and annotation.</title>
        <authorList>
            <consortium name="The Broad Institute Genomics Platform"/>
            <consortium name="The Broad Institute Genome Sequencing Center for Infectious Disease"/>
            <person name="Wu L."/>
            <person name="Ma J."/>
        </authorList>
    </citation>
    <scope>NUCLEOTIDE SEQUENCE [LARGE SCALE GENOMIC DNA]</scope>
    <source>
        <strain evidence="7">CGMCC 1.12295</strain>
    </source>
</reference>
<dbReference type="HAMAP" id="MF_01201">
    <property type="entry name" value="Ala_racemase"/>
    <property type="match status" value="1"/>
</dbReference>
<evidence type="ECO:0000256" key="3">
    <source>
        <dbReference type="ARBA" id="ARBA00023235"/>
    </source>
</evidence>
<comment type="pathway">
    <text evidence="4">Amino-acid biosynthesis; D-alanine biosynthesis; D-alanine from L-alanine: step 1/1.</text>
</comment>
<evidence type="ECO:0000256" key="1">
    <source>
        <dbReference type="ARBA" id="ARBA00001933"/>
    </source>
</evidence>
<dbReference type="InterPro" id="IPR000821">
    <property type="entry name" value="Ala_racemase"/>
</dbReference>
<dbReference type="Gene3D" id="2.40.37.10">
    <property type="entry name" value="Lyase, Ornithine Decarboxylase, Chain A, domain 1"/>
    <property type="match status" value="1"/>
</dbReference>
<dbReference type="SUPFAM" id="SSF50621">
    <property type="entry name" value="Alanine racemase C-terminal domain-like"/>
    <property type="match status" value="1"/>
</dbReference>
<dbReference type="PROSITE" id="PS00395">
    <property type="entry name" value="ALANINE_RACEMASE"/>
    <property type="match status" value="1"/>
</dbReference>
<dbReference type="InterPro" id="IPR029066">
    <property type="entry name" value="PLP-binding_barrel"/>
</dbReference>
<dbReference type="SUPFAM" id="SSF51419">
    <property type="entry name" value="PLP-binding barrel"/>
    <property type="match status" value="1"/>
</dbReference>
<sequence length="396" mass="43845">MIDQTQYYRDTWAEIDLEALRQNVKSIRDGLPRETKMFAAVKANAYGHGIVQIAKEALQAGAHGLVVALLDEALVLRQSGVQAPILVLGLIRSADAGVAARHDISVPAFQMDWLKEAMEAIDPADPPLKLHIKCDTGMGRIGLKSEAELKDIEQFIYRHHDFFELEGIFTHFSTADQMSEVYYQRQLALFKTFVSSLQQTPPYVHAANSAGALCHTDSLFNAVRVGIAIYGLSVSQERPPSVKRKQVFSLHTKIVHVKKINPGESISYGAGYKAKDEEWIATIPVGYADGWLRKLEGQRVIAGGRRAYIVGRICMDQTMIKLPEYMPVGTKVTLIGGQGQGDFIPVEEIAGKLETINYEVTCTINFRVPRIYKNGCQTSEVENKLLAGAPSVDKKD</sequence>
<dbReference type="SMART" id="SM01005">
    <property type="entry name" value="Ala_racemase_C"/>
    <property type="match status" value="1"/>
</dbReference>
<comment type="catalytic activity">
    <reaction evidence="4">
        <text>L-alanine = D-alanine</text>
        <dbReference type="Rhea" id="RHEA:20249"/>
        <dbReference type="ChEBI" id="CHEBI:57416"/>
        <dbReference type="ChEBI" id="CHEBI:57972"/>
        <dbReference type="EC" id="5.1.1.1"/>
    </reaction>
</comment>
<comment type="similarity">
    <text evidence="4">Belongs to the alanine racemase family.</text>
</comment>
<evidence type="ECO:0000313" key="6">
    <source>
        <dbReference type="EMBL" id="MFD1706900.1"/>
    </source>
</evidence>
<dbReference type="InterPro" id="IPR011079">
    <property type="entry name" value="Ala_racemase_C"/>
</dbReference>
<dbReference type="InterPro" id="IPR009006">
    <property type="entry name" value="Ala_racemase/Decarboxylase_C"/>
</dbReference>
<comment type="caution">
    <text evidence="6">The sequence shown here is derived from an EMBL/GenBank/DDBJ whole genome shotgun (WGS) entry which is preliminary data.</text>
</comment>
<feature type="active site" description="Proton acceptor; specific for L-alanine" evidence="4">
    <location>
        <position position="268"/>
    </location>
</feature>
<dbReference type="CDD" id="cd00430">
    <property type="entry name" value="PLPDE_III_AR"/>
    <property type="match status" value="1"/>
</dbReference>